<dbReference type="SMART" id="SM00028">
    <property type="entry name" value="TPR"/>
    <property type="match status" value="3"/>
</dbReference>
<dbReference type="InterPro" id="IPR023155">
    <property type="entry name" value="Cyt_c-552/4"/>
</dbReference>
<feature type="region of interest" description="Disordered" evidence="5">
    <location>
        <begin position="756"/>
        <end position="824"/>
    </location>
</feature>
<evidence type="ECO:0000256" key="2">
    <source>
        <dbReference type="ARBA" id="ARBA00022737"/>
    </source>
</evidence>
<dbReference type="Pfam" id="PF09699">
    <property type="entry name" value="Paired_CXXCH_1"/>
    <property type="match status" value="1"/>
</dbReference>
<dbReference type="AlphaFoldDB" id="A0A5K7XAQ4"/>
<keyword evidence="1 6" id="KW-0732">Signal</keyword>
<name>A0A5K7XAQ4_9BACT</name>
<feature type="domain" description="Cytochrome c-552/4" evidence="8">
    <location>
        <begin position="49"/>
        <end position="74"/>
    </location>
</feature>
<evidence type="ECO:0000313" key="10">
    <source>
        <dbReference type="Proteomes" id="UP000326837"/>
    </source>
</evidence>
<dbReference type="Pfam" id="PF13181">
    <property type="entry name" value="TPR_8"/>
    <property type="match status" value="1"/>
</dbReference>
<dbReference type="EMBL" id="AP021861">
    <property type="protein sequence ID" value="BBO31386.1"/>
    <property type="molecule type" value="Genomic_DNA"/>
</dbReference>
<feature type="domain" description="Doubled CXXCH motif" evidence="7">
    <location>
        <begin position="322"/>
        <end position="348"/>
    </location>
</feature>
<evidence type="ECO:0000259" key="7">
    <source>
        <dbReference type="Pfam" id="PF09699"/>
    </source>
</evidence>
<dbReference type="Gene3D" id="1.25.40.10">
    <property type="entry name" value="Tetratricopeptide repeat domain"/>
    <property type="match status" value="1"/>
</dbReference>
<dbReference type="Proteomes" id="UP000326837">
    <property type="component" value="Chromosome"/>
</dbReference>
<evidence type="ECO:0000256" key="3">
    <source>
        <dbReference type="ARBA" id="ARBA00022803"/>
    </source>
</evidence>
<dbReference type="Gene3D" id="1.25.10.10">
    <property type="entry name" value="Leucine-rich Repeat Variant"/>
    <property type="match status" value="1"/>
</dbReference>
<dbReference type="Pfam" id="PF13435">
    <property type="entry name" value="Cytochrome_C554"/>
    <property type="match status" value="2"/>
</dbReference>
<dbReference type="InterPro" id="IPR010177">
    <property type="entry name" value="Paired_CXXCH_1"/>
</dbReference>
<evidence type="ECO:0008006" key="11">
    <source>
        <dbReference type="Google" id="ProtNLM"/>
    </source>
</evidence>
<dbReference type="PANTHER" id="PTHR35038">
    <property type="entry name" value="DISSIMILATORY SULFITE REDUCTASE SIRA"/>
    <property type="match status" value="1"/>
</dbReference>
<dbReference type="InterPro" id="IPR013105">
    <property type="entry name" value="TPR_2"/>
</dbReference>
<dbReference type="Gene3D" id="1.10.1130.10">
    <property type="entry name" value="Flavocytochrome C3, Chain A"/>
    <property type="match status" value="2"/>
</dbReference>
<keyword evidence="10" id="KW-1185">Reference proteome</keyword>
<dbReference type="RefSeq" id="WP_152097542.1">
    <property type="nucleotide sequence ID" value="NZ_AP021861.1"/>
</dbReference>
<sequence length="824" mass="92839">MPISRSTYRWPAVGLGLALAVFAALAAADWYRTVPPDALEHATYVGREKCIACHQEQYDLWKGSDHDRAMELATDETVLGDFNDVEFNRFDEKTRFFRDGKKFMVNAEGPDGQYHDYEIKYTFGIRPLQQYMVEFPDGRIQVLRVSWDVDKKKWFYVAPTDASQERIEAGDPLHWTGLAQNWNTMCAECHSTDYHKNYDLATNTYHSNFFEIDVSCEACHGPGSLHVELANRRGLFWDRNVHYGLTNEMKGALNTRQVETCAPCHSRRSIIHPDYRAGDSFLDYFQPSMLDAGLYHDDGQILDEVYEYGSFTQSKMYHKGVRCSDCHDPHSLKLKYEGNKLCAQCHEPGKYDGAGHNHHPNAAPGSAETQCVTCHMPHSTYMEIDNRRDHSIRVPRPDLTVKYGTPNVCNRCHTKPHESAQWAADQIVQWYGPKRPDDPHYAEAFAMARRGDPAGFELLKEAIEKPENSEIIRATAIELLQNYPTVESAKIRRDALTDPNAMVRAAAVRSFTVQAENQDDMVTKLLSELRPKLDDRSRAVRTAAANRIVTDVDSLEDTQFRTALEQAISEYRAGHQINLDRAPSNQSLATLAMSLGQPEAAVKSMRDAIRVEPYLSRVRAQLAQYLETLATNPAQAAIAAKVGATPEEINKLREEELELLKRDEKLLPKDASVRYVRGFLLVKLGRLDEAREAFIKACELAPNDYTYWEWLASICVDQKRWEQAALAIQRMSQLQPEDDTWKRLLYQVKAGVEAEGGTLSLQRPPTAGEESPAEQPEATDEAKPDATPAATPQEPSAEQPAEPKEAPTSTPEPSPPATGNAPQP</sequence>
<proteinExistence type="predicted"/>
<keyword evidence="3 4" id="KW-0802">TPR repeat</keyword>
<feature type="signal peptide" evidence="6">
    <location>
        <begin position="1"/>
        <end position="26"/>
    </location>
</feature>
<protein>
    <recommendedName>
        <fullName evidence="11">Deca-heme c-type cytochrome</fullName>
    </recommendedName>
</protein>
<dbReference type="InterPro" id="IPR019734">
    <property type="entry name" value="TPR_rpt"/>
</dbReference>
<dbReference type="InterPro" id="IPR011989">
    <property type="entry name" value="ARM-like"/>
</dbReference>
<dbReference type="PANTHER" id="PTHR35038:SF8">
    <property type="entry name" value="C-TYPE POLYHEME CYTOCHROME OMCC"/>
    <property type="match status" value="1"/>
</dbReference>
<dbReference type="InterPro" id="IPR051829">
    <property type="entry name" value="Multiheme_Cytochr_ET"/>
</dbReference>
<organism evidence="9 10">
    <name type="scientific">Lacipirellula parvula</name>
    <dbReference type="NCBI Taxonomy" id="2650471"/>
    <lineage>
        <taxon>Bacteria</taxon>
        <taxon>Pseudomonadati</taxon>
        <taxon>Planctomycetota</taxon>
        <taxon>Planctomycetia</taxon>
        <taxon>Pirellulales</taxon>
        <taxon>Lacipirellulaceae</taxon>
        <taxon>Lacipirellula</taxon>
    </lineage>
</organism>
<feature type="compositionally biased region" description="Low complexity" evidence="5">
    <location>
        <begin position="786"/>
        <end position="809"/>
    </location>
</feature>
<evidence type="ECO:0000256" key="4">
    <source>
        <dbReference type="PROSITE-ProRule" id="PRU00339"/>
    </source>
</evidence>
<keyword evidence="2" id="KW-0677">Repeat</keyword>
<accession>A0A5K7XAQ4</accession>
<feature type="domain" description="Cytochrome c-552/4" evidence="8">
    <location>
        <begin position="182"/>
        <end position="221"/>
    </location>
</feature>
<dbReference type="SUPFAM" id="SSF48452">
    <property type="entry name" value="TPR-like"/>
    <property type="match status" value="1"/>
</dbReference>
<evidence type="ECO:0000256" key="1">
    <source>
        <dbReference type="ARBA" id="ARBA00022729"/>
    </source>
</evidence>
<dbReference type="Pfam" id="PF07719">
    <property type="entry name" value="TPR_2"/>
    <property type="match status" value="1"/>
</dbReference>
<evidence type="ECO:0000259" key="8">
    <source>
        <dbReference type="Pfam" id="PF13435"/>
    </source>
</evidence>
<reference evidence="10" key="1">
    <citation type="submission" date="2019-10" db="EMBL/GenBank/DDBJ databases">
        <title>Lacipirellula parvula gen. nov., sp. nov., representing a lineage of planctomycetes widespread in freshwater anoxic habitats, and description of the family Lacipirellulaceae.</title>
        <authorList>
            <person name="Dedysh S.N."/>
            <person name="Kulichevskaya I.S."/>
            <person name="Beletsky A.V."/>
            <person name="Rakitin A.L."/>
            <person name="Mardanov A.V."/>
            <person name="Ivanova A.A."/>
            <person name="Saltykova V.X."/>
            <person name="Rijpstra W.I.C."/>
            <person name="Sinninghe Damste J.S."/>
            <person name="Ravin N.V."/>
        </authorList>
    </citation>
    <scope>NUCLEOTIDE SEQUENCE [LARGE SCALE GENOMIC DNA]</scope>
    <source>
        <strain evidence="10">PX69</strain>
    </source>
</reference>
<evidence type="ECO:0000256" key="5">
    <source>
        <dbReference type="SAM" id="MobiDB-lite"/>
    </source>
</evidence>
<evidence type="ECO:0000313" key="9">
    <source>
        <dbReference type="EMBL" id="BBO31386.1"/>
    </source>
</evidence>
<dbReference type="KEGG" id="lpav:PLANPX_0998"/>
<feature type="chain" id="PRO_5025066997" description="Deca-heme c-type cytochrome" evidence="6">
    <location>
        <begin position="27"/>
        <end position="824"/>
    </location>
</feature>
<dbReference type="InterPro" id="IPR036280">
    <property type="entry name" value="Multihaem_cyt_sf"/>
</dbReference>
<dbReference type="SUPFAM" id="SSF48695">
    <property type="entry name" value="Multiheme cytochromes"/>
    <property type="match status" value="1"/>
</dbReference>
<dbReference type="PROSITE" id="PS50005">
    <property type="entry name" value="TPR"/>
    <property type="match status" value="1"/>
</dbReference>
<dbReference type="InterPro" id="IPR011990">
    <property type="entry name" value="TPR-like_helical_dom_sf"/>
</dbReference>
<gene>
    <name evidence="9" type="ORF">PLANPX_0998</name>
</gene>
<evidence type="ECO:0000256" key="6">
    <source>
        <dbReference type="SAM" id="SignalP"/>
    </source>
</evidence>
<feature type="repeat" description="TPR" evidence="4">
    <location>
        <begin position="671"/>
        <end position="704"/>
    </location>
</feature>